<organism evidence="1 2">
    <name type="scientific">Remersonia thermophila</name>
    <dbReference type="NCBI Taxonomy" id="72144"/>
    <lineage>
        <taxon>Eukaryota</taxon>
        <taxon>Fungi</taxon>
        <taxon>Dikarya</taxon>
        <taxon>Ascomycota</taxon>
        <taxon>Pezizomycotina</taxon>
        <taxon>Sordariomycetes</taxon>
        <taxon>Sordariomycetidae</taxon>
        <taxon>Sordariales</taxon>
        <taxon>Sordariales incertae sedis</taxon>
        <taxon>Remersonia</taxon>
    </lineage>
</organism>
<comment type="caution">
    <text evidence="1">The sequence shown here is derived from an EMBL/GenBank/DDBJ whole genome shotgun (WGS) entry which is preliminary data.</text>
</comment>
<dbReference type="GeneID" id="98129069"/>
<sequence length="87" mass="9539">MPTFLDYKQHNRSPCCPWTHQGLTPLTTNSTSAAATGEGPVLDVSAFVFLARYLVIVASFLCDGCIGRAQGPPECRLACLERIIRQR</sequence>
<dbReference type="EMBL" id="JAZGUE010000007">
    <property type="protein sequence ID" value="KAL2265077.1"/>
    <property type="molecule type" value="Genomic_DNA"/>
</dbReference>
<reference evidence="1 2" key="1">
    <citation type="journal article" date="2024" name="Commun. Biol.">
        <title>Comparative genomic analysis of thermophilic fungi reveals convergent evolutionary adaptations and gene losses.</title>
        <authorList>
            <person name="Steindorff A.S."/>
            <person name="Aguilar-Pontes M.V."/>
            <person name="Robinson A.J."/>
            <person name="Andreopoulos B."/>
            <person name="LaButti K."/>
            <person name="Kuo A."/>
            <person name="Mondo S."/>
            <person name="Riley R."/>
            <person name="Otillar R."/>
            <person name="Haridas S."/>
            <person name="Lipzen A."/>
            <person name="Grimwood J."/>
            <person name="Schmutz J."/>
            <person name="Clum A."/>
            <person name="Reid I.D."/>
            <person name="Moisan M.C."/>
            <person name="Butler G."/>
            <person name="Nguyen T.T.M."/>
            <person name="Dewar K."/>
            <person name="Conant G."/>
            <person name="Drula E."/>
            <person name="Henrissat B."/>
            <person name="Hansel C."/>
            <person name="Singer S."/>
            <person name="Hutchinson M.I."/>
            <person name="de Vries R.P."/>
            <person name="Natvig D.O."/>
            <person name="Powell A.J."/>
            <person name="Tsang A."/>
            <person name="Grigoriev I.V."/>
        </authorList>
    </citation>
    <scope>NUCLEOTIDE SEQUENCE [LARGE SCALE GENOMIC DNA]</scope>
    <source>
        <strain evidence="1 2">ATCC 22073</strain>
    </source>
</reference>
<name>A0ABR4D445_9PEZI</name>
<protein>
    <submittedName>
        <fullName evidence="1">Uncharacterized protein</fullName>
    </submittedName>
</protein>
<gene>
    <name evidence="1" type="ORF">VTJ83DRAFT_7587</name>
</gene>
<keyword evidence="2" id="KW-1185">Reference proteome</keyword>
<accession>A0ABR4D445</accession>
<dbReference type="Proteomes" id="UP001600064">
    <property type="component" value="Unassembled WGS sequence"/>
</dbReference>
<evidence type="ECO:0000313" key="2">
    <source>
        <dbReference type="Proteomes" id="UP001600064"/>
    </source>
</evidence>
<proteinExistence type="predicted"/>
<evidence type="ECO:0000313" key="1">
    <source>
        <dbReference type="EMBL" id="KAL2265077.1"/>
    </source>
</evidence>
<dbReference type="RefSeq" id="XP_070863804.1">
    <property type="nucleotide sequence ID" value="XM_071014425.1"/>
</dbReference>